<dbReference type="Proteomes" id="UP000887564">
    <property type="component" value="Unplaced"/>
</dbReference>
<feature type="domain" description="PPM-type phosphatase" evidence="2">
    <location>
        <begin position="171"/>
        <end position="264"/>
    </location>
</feature>
<dbReference type="InterPro" id="IPR001932">
    <property type="entry name" value="PPM-type_phosphatase-like_dom"/>
</dbReference>
<dbReference type="WBParaSite" id="PEQ_0001190101-mRNA-1">
    <property type="protein sequence ID" value="PEQ_0001190101-mRNA-1"/>
    <property type="gene ID" value="PEQ_0001190101"/>
</dbReference>
<dbReference type="Gene3D" id="3.60.40.10">
    <property type="entry name" value="PPM-type phosphatase domain"/>
    <property type="match status" value="1"/>
</dbReference>
<dbReference type="PROSITE" id="PS51746">
    <property type="entry name" value="PPM_2"/>
    <property type="match status" value="1"/>
</dbReference>
<name>A0A914SCU4_PAREQ</name>
<feature type="region of interest" description="Disordered" evidence="1">
    <location>
        <begin position="1"/>
        <end position="24"/>
    </location>
</feature>
<evidence type="ECO:0000256" key="1">
    <source>
        <dbReference type="SAM" id="MobiDB-lite"/>
    </source>
</evidence>
<organism evidence="3 4">
    <name type="scientific">Parascaris equorum</name>
    <name type="common">Equine roundworm</name>
    <dbReference type="NCBI Taxonomy" id="6256"/>
    <lineage>
        <taxon>Eukaryota</taxon>
        <taxon>Metazoa</taxon>
        <taxon>Ecdysozoa</taxon>
        <taxon>Nematoda</taxon>
        <taxon>Chromadorea</taxon>
        <taxon>Rhabditida</taxon>
        <taxon>Spirurina</taxon>
        <taxon>Ascaridomorpha</taxon>
        <taxon>Ascaridoidea</taxon>
        <taxon>Ascarididae</taxon>
        <taxon>Parascaris</taxon>
    </lineage>
</organism>
<dbReference type="Pfam" id="PF00481">
    <property type="entry name" value="PP2C"/>
    <property type="match status" value="1"/>
</dbReference>
<evidence type="ECO:0000313" key="4">
    <source>
        <dbReference type="WBParaSite" id="PEQ_0001190101-mRNA-1"/>
    </source>
</evidence>
<sequence>MLAKVRSAVSGRTSTEDNDNLEAVATQPPRIGMVIDMAEANFIVIGGPEKMRYPYSRPEFLYFSDEDIAISADQTARPVLCPKDPSRMPNEDQASARILNLVQQGYEAEQARELDTFERNTSVLSRQSRASSEIRRRSSKTNFPRSGAAIMAANCLHEHVRARLSQVLETAIHLDRQETLFGGYCRSPSSHALVGVYNAQSSNRSITCDSLVIGAMEAAFVDMDEQIAEEKQLWKIPGGCAAIAALFFLGKIYVANAGDCRALL</sequence>
<evidence type="ECO:0000313" key="3">
    <source>
        <dbReference type="Proteomes" id="UP000887564"/>
    </source>
</evidence>
<evidence type="ECO:0000259" key="2">
    <source>
        <dbReference type="PROSITE" id="PS51746"/>
    </source>
</evidence>
<dbReference type="SUPFAM" id="SSF81606">
    <property type="entry name" value="PP2C-like"/>
    <property type="match status" value="1"/>
</dbReference>
<reference evidence="4" key="1">
    <citation type="submission" date="2022-11" db="UniProtKB">
        <authorList>
            <consortium name="WormBaseParasite"/>
        </authorList>
    </citation>
    <scope>IDENTIFICATION</scope>
</reference>
<dbReference type="InterPro" id="IPR036457">
    <property type="entry name" value="PPM-type-like_dom_sf"/>
</dbReference>
<proteinExistence type="predicted"/>
<keyword evidence="3" id="KW-1185">Reference proteome</keyword>
<accession>A0A914SCU4</accession>
<dbReference type="AlphaFoldDB" id="A0A914SCU4"/>
<protein>
    <submittedName>
        <fullName evidence="4">PPM-type phosphatase domain-containing protein</fullName>
    </submittedName>
</protein>